<reference evidence="2 4" key="1">
    <citation type="submission" date="2018-06" db="EMBL/GenBank/DDBJ databases">
        <authorList>
            <consortium name="Pathogen Informatics"/>
            <person name="Doyle S."/>
        </authorList>
    </citation>
    <scope>NUCLEOTIDE SEQUENCE [LARGE SCALE GENOMIC DNA]</scope>
    <source>
        <strain evidence="2 4">NCTC10597</strain>
    </source>
</reference>
<feature type="domain" description="AB hydrolase-1" evidence="1">
    <location>
        <begin position="11"/>
        <end position="115"/>
    </location>
</feature>
<reference evidence="3 5" key="2">
    <citation type="submission" date="2019-03" db="EMBL/GenBank/DDBJ databases">
        <title>Genomic Encyclopedia of Type Strains, Phase IV (KMG-IV): sequencing the most valuable type-strain genomes for metagenomic binning, comparative biology and taxonomic classification.</title>
        <authorList>
            <person name="Goeker M."/>
        </authorList>
    </citation>
    <scope>NUCLEOTIDE SEQUENCE [LARGE SCALE GENOMIC DNA]</scope>
    <source>
        <strain evidence="3 5">DSM 20580</strain>
    </source>
</reference>
<proteinExistence type="predicted"/>
<dbReference type="EMBL" id="SNZG01000005">
    <property type="protein sequence ID" value="TDR41847.1"/>
    <property type="molecule type" value="Genomic_DNA"/>
</dbReference>
<dbReference type="Proteomes" id="UP000254330">
    <property type="component" value="Unassembled WGS sequence"/>
</dbReference>
<dbReference type="InterPro" id="IPR050266">
    <property type="entry name" value="AB_hydrolase_sf"/>
</dbReference>
<organism evidence="2 4">
    <name type="scientific">Kurthia zopfii</name>
    <dbReference type="NCBI Taxonomy" id="1650"/>
    <lineage>
        <taxon>Bacteria</taxon>
        <taxon>Bacillati</taxon>
        <taxon>Bacillota</taxon>
        <taxon>Bacilli</taxon>
        <taxon>Bacillales</taxon>
        <taxon>Caryophanaceae</taxon>
        <taxon>Kurthia</taxon>
    </lineage>
</organism>
<evidence type="ECO:0000313" key="2">
    <source>
        <dbReference type="EMBL" id="STX09158.1"/>
    </source>
</evidence>
<keyword evidence="2" id="KW-0378">Hydrolase</keyword>
<dbReference type="Proteomes" id="UP000294641">
    <property type="component" value="Unassembled WGS sequence"/>
</dbReference>
<accession>A0A8B4Q727</accession>
<name>A0A8B4Q727_9BACL</name>
<evidence type="ECO:0000313" key="3">
    <source>
        <dbReference type="EMBL" id="TDR41847.1"/>
    </source>
</evidence>
<dbReference type="AlphaFoldDB" id="A0A8B4Q727"/>
<dbReference type="EMBL" id="UGNP01000001">
    <property type="protein sequence ID" value="STX09158.1"/>
    <property type="molecule type" value="Genomic_DNA"/>
</dbReference>
<dbReference type="GO" id="GO:0018785">
    <property type="term" value="F:haloacetate dehalogenase activity"/>
    <property type="evidence" value="ECO:0007669"/>
    <property type="project" value="UniProtKB-EC"/>
</dbReference>
<dbReference type="RefSeq" id="WP_109349294.1">
    <property type="nucleotide sequence ID" value="NZ_BJUE01000028.1"/>
</dbReference>
<dbReference type="Gene3D" id="3.40.50.1820">
    <property type="entry name" value="alpha/beta hydrolase"/>
    <property type="match status" value="1"/>
</dbReference>
<dbReference type="Pfam" id="PF00561">
    <property type="entry name" value="Abhydrolase_1"/>
    <property type="match status" value="1"/>
</dbReference>
<dbReference type="EC" id="3.8.1.3" evidence="2"/>
<sequence>MITYTKRGEGPPIVFIHGFLSGASSFEYIVEDLAATNTIISVDLPGIGASNIKEGHTYTVEDYAREIKEVLAQEGIEEATWLGHSMGGYVALAAADEGIAHVNQLILLFSSDLADGEEAIAKREKQKKQIEEEGVSKFVDGMIGNFFPEDAPEEAIEFMRAVAKDATVEGMVQQLAAMQSRKDRSKFIENAKIPISIIEGTNDKILPPIETDGPNVQRVRIPTGHMGMAEKPALVIDAVRMMLVH</sequence>
<gene>
    <name evidence="2" type="primary">dehH1</name>
    <name evidence="3" type="ORF">DFR61_10586</name>
    <name evidence="2" type="ORF">NCTC10597_00828</name>
</gene>
<protein>
    <submittedName>
        <fullName evidence="2">Haloacetate dehalogenase H-1</fullName>
        <ecNumber evidence="2">3.8.1.3</ecNumber>
    </submittedName>
    <submittedName>
        <fullName evidence="3">Pimeloyl-ACP methyl ester carboxylesterase</fullName>
    </submittedName>
</protein>
<keyword evidence="5" id="KW-1185">Reference proteome</keyword>
<dbReference type="InterPro" id="IPR029058">
    <property type="entry name" value="AB_hydrolase_fold"/>
</dbReference>
<evidence type="ECO:0000313" key="4">
    <source>
        <dbReference type="Proteomes" id="UP000254330"/>
    </source>
</evidence>
<dbReference type="InterPro" id="IPR000073">
    <property type="entry name" value="AB_hydrolase_1"/>
</dbReference>
<evidence type="ECO:0000259" key="1">
    <source>
        <dbReference type="Pfam" id="PF00561"/>
    </source>
</evidence>
<dbReference type="OrthoDB" id="252464at2"/>
<dbReference type="PRINTS" id="PR00111">
    <property type="entry name" value="ABHYDROLASE"/>
</dbReference>
<dbReference type="SUPFAM" id="SSF53474">
    <property type="entry name" value="alpha/beta-Hydrolases"/>
    <property type="match status" value="1"/>
</dbReference>
<comment type="caution">
    <text evidence="2">The sequence shown here is derived from an EMBL/GenBank/DDBJ whole genome shotgun (WGS) entry which is preliminary data.</text>
</comment>
<evidence type="ECO:0000313" key="5">
    <source>
        <dbReference type="Proteomes" id="UP000294641"/>
    </source>
</evidence>
<dbReference type="PANTHER" id="PTHR43798">
    <property type="entry name" value="MONOACYLGLYCEROL LIPASE"/>
    <property type="match status" value="1"/>
</dbReference>